<keyword evidence="2" id="KW-1185">Reference proteome</keyword>
<dbReference type="Pfam" id="PF01042">
    <property type="entry name" value="Ribonuc_L-PSP"/>
    <property type="match status" value="1"/>
</dbReference>
<evidence type="ECO:0000313" key="2">
    <source>
        <dbReference type="Proteomes" id="UP000606921"/>
    </source>
</evidence>
<reference evidence="1 2" key="1">
    <citation type="submission" date="2020-11" db="EMBL/GenBank/DDBJ databases">
        <authorList>
            <person name="Lassalle F."/>
        </authorList>
    </citation>
    <scope>NUCLEOTIDE SEQUENCE [LARGE SCALE GENOMIC DNA]</scope>
    <source>
        <strain evidence="1 2">JC140</strain>
    </source>
</reference>
<comment type="caution">
    <text evidence="1">The sequence shown here is derived from an EMBL/GenBank/DDBJ whole genome shotgun (WGS) entry which is preliminary data.</text>
</comment>
<dbReference type="Gene3D" id="3.30.1330.40">
    <property type="entry name" value="RutC-like"/>
    <property type="match status" value="1"/>
</dbReference>
<accession>A0ABM8PUD4</accession>
<dbReference type="Proteomes" id="UP000606921">
    <property type="component" value="Unassembled WGS sequence"/>
</dbReference>
<dbReference type="InterPro" id="IPR006175">
    <property type="entry name" value="YjgF/YER057c/UK114"/>
</dbReference>
<dbReference type="RefSeq" id="WP_142522432.1">
    <property type="nucleotide sequence ID" value="NZ_CABFWF030000014.1"/>
</dbReference>
<dbReference type="SUPFAM" id="SSF55298">
    <property type="entry name" value="YjgF-like"/>
    <property type="match status" value="1"/>
</dbReference>
<sequence>MVKRISSGSPFEARIGYSRAVIDGDMVYVSGTTGYDYARMEMPDNVADQTRNALATIEKALREAGGSLNDVLRVRYYITDMADYDAIVEVLGRAFAGIRPAATMVVCGLTTPEMKVEIEVTARIGAGSS</sequence>
<dbReference type="PANTHER" id="PTHR43857">
    <property type="entry name" value="BLR7761 PROTEIN"/>
    <property type="match status" value="1"/>
</dbReference>
<organism evidence="1 2">
    <name type="scientific">Pseudorhizobium endolithicum</name>
    <dbReference type="NCBI Taxonomy" id="1191678"/>
    <lineage>
        <taxon>Bacteria</taxon>
        <taxon>Pseudomonadati</taxon>
        <taxon>Pseudomonadota</taxon>
        <taxon>Alphaproteobacteria</taxon>
        <taxon>Hyphomicrobiales</taxon>
        <taxon>Rhizobiaceae</taxon>
        <taxon>Rhizobium/Agrobacterium group</taxon>
        <taxon>Pseudorhizobium</taxon>
    </lineage>
</organism>
<dbReference type="CDD" id="cd06154">
    <property type="entry name" value="YjgF_YER057c_UK114_like_6"/>
    <property type="match status" value="1"/>
</dbReference>
<dbReference type="InterPro" id="IPR035959">
    <property type="entry name" value="RutC-like_sf"/>
</dbReference>
<dbReference type="PANTHER" id="PTHR43857:SF1">
    <property type="entry name" value="YJGH FAMILY PROTEIN"/>
    <property type="match status" value="1"/>
</dbReference>
<name>A0ABM8PUD4_9HYPH</name>
<evidence type="ECO:0000313" key="1">
    <source>
        <dbReference type="EMBL" id="CAD7048940.1"/>
    </source>
</evidence>
<proteinExistence type="predicted"/>
<gene>
    <name evidence="1" type="ORF">REJC140_01443</name>
</gene>
<protein>
    <submittedName>
        <fullName evidence="1">RidA family protein</fullName>
    </submittedName>
</protein>
<dbReference type="EMBL" id="CABFWF030000014">
    <property type="protein sequence ID" value="CAD7048940.1"/>
    <property type="molecule type" value="Genomic_DNA"/>
</dbReference>